<dbReference type="InterPro" id="IPR027417">
    <property type="entry name" value="P-loop_NTPase"/>
</dbReference>
<dbReference type="InterPro" id="IPR050055">
    <property type="entry name" value="EF-Tu_GTPase"/>
</dbReference>
<comment type="caution">
    <text evidence="6">The sequence shown here is derived from an EMBL/GenBank/DDBJ whole genome shotgun (WGS) entry which is preliminary data.</text>
</comment>
<evidence type="ECO:0000256" key="3">
    <source>
        <dbReference type="ARBA" id="ARBA00023134"/>
    </source>
</evidence>
<sequence length="787" mass="85034">MSGGAGADNGDNDATPPCFCLVLAEPEAVELAAWVQDIVAKRSTPPLTQVVLRDVGVASGDGSRFCSAALRALEDVMGDIARPASGGDTGGGAAAKTAKVLCLVIAVFWDGQSETVKADFTRLRQLAEPKKGADVNAASGKSEGNGEGGTRPNVLQTSEVRFIVQVLNAKKGEHTLKENSEALLSTIRKKLMLINAVRYVDPQNSGGLVSSMDKPAMVSSATPPTSCGAKGTVIGKEELSEAAIAASITEGQGECFILLSSRSMEEFKTRVEQLQASAKALGAGCTPLVEEPRWVQGPCEVNTSGDNISSVSGGGGNGVESRAGNRKAKFVAQEFLLRQSESETHIELRLAMCGNVDSGKSTLTSVLTHGCRDDGRGSARALVFKHKHEAATGRTSSVSENHLGLSSTGEVVNYTIAALKRLGGPGNTTSAGQLTEVVTRSAKVLTLYDLAGHERYLKTTVLGMTRNMPDYACVVISANNGIQRMTKEHVALCLALKVPFFVVVTRIDSTPENVRQETLANIHKLLKIPTVRKLPYPVRRVDDIVLTAKNLRADRIVPIFEVSNVTGDGIQVLVRFLNLLPVRKDWRKARTLPREMVIDNTFFVKGVGTVVGGIVTQGVFYANDTALLGPDSLGAYRTVHIKSIHVKGKEQQEVVAGCDATFCLKKEKRSAIRKGSILTDPHNPVEAYWQFEADVTILYHSTTILVNYEPVIHSTTVRQSARIMYVAQEVLRTGDRSLVRFHFLYRPEFMRVGQQLIFREGRTKGVGTVTKLIVDQVDSVVWKKRRR</sequence>
<evidence type="ECO:0000313" key="7">
    <source>
        <dbReference type="Proteomes" id="UP000031737"/>
    </source>
</evidence>
<dbReference type="PROSITE" id="PS51722">
    <property type="entry name" value="G_TR_2"/>
    <property type="match status" value="1"/>
</dbReference>
<gene>
    <name evidence="6" type="ORF">TRSC58_05670</name>
</gene>
<dbReference type="OrthoDB" id="248233at2759"/>
<dbReference type="InterPro" id="IPR000795">
    <property type="entry name" value="T_Tr_GTP-bd_dom"/>
</dbReference>
<dbReference type="GO" id="GO:0005525">
    <property type="term" value="F:GTP binding"/>
    <property type="evidence" value="ECO:0007669"/>
    <property type="project" value="UniProtKB-KW"/>
</dbReference>
<evidence type="ECO:0000313" key="6">
    <source>
        <dbReference type="EMBL" id="ESL06653.1"/>
    </source>
</evidence>
<comment type="similarity">
    <text evidence="1">Belongs to the TRAFAC class translation factor GTPase superfamily. Classic translation factor GTPase family. EF-Tu/EF-1A subfamily.</text>
</comment>
<dbReference type="CDD" id="cd03708">
    <property type="entry name" value="GTPBP_III"/>
    <property type="match status" value="1"/>
</dbReference>
<keyword evidence="6" id="KW-0251">Elongation factor</keyword>
<dbReference type="CDD" id="cd04165">
    <property type="entry name" value="GTPBP1_like"/>
    <property type="match status" value="1"/>
</dbReference>
<keyword evidence="7" id="KW-1185">Reference proteome</keyword>
<name>A0A061IU90_TRYRA</name>
<dbReference type="FunFam" id="3.40.50.300:FF:000091">
    <property type="entry name" value="Probable GTP-binding protein 1"/>
    <property type="match status" value="1"/>
</dbReference>
<keyword evidence="3" id="KW-0342">GTP-binding</keyword>
<keyword evidence="2" id="KW-0547">Nucleotide-binding</keyword>
<dbReference type="InterPro" id="IPR035531">
    <property type="entry name" value="GTPBP1-like"/>
</dbReference>
<evidence type="ECO:0000259" key="5">
    <source>
        <dbReference type="PROSITE" id="PS51722"/>
    </source>
</evidence>
<keyword evidence="6" id="KW-0648">Protein biosynthesis</keyword>
<dbReference type="InterPro" id="IPR004161">
    <property type="entry name" value="EFTu-like_2"/>
</dbReference>
<reference evidence="6 7" key="1">
    <citation type="submission" date="2013-07" db="EMBL/GenBank/DDBJ databases">
        <authorList>
            <person name="Stoco P.H."/>
            <person name="Wagner G."/>
            <person name="Gerber A."/>
            <person name="Zaha A."/>
            <person name="Thompson C."/>
            <person name="Bartholomeu D.C."/>
            <person name="Luckemeyer D.D."/>
            <person name="Bahia D."/>
            <person name="Loreto E."/>
            <person name="Prestes E.B."/>
            <person name="Lima F.M."/>
            <person name="Rodrigues-Luiz G."/>
            <person name="Vallejo G.A."/>
            <person name="Filho J.F."/>
            <person name="Monteiro K.M."/>
            <person name="Tyler K.M."/>
            <person name="de Almeida L.G."/>
            <person name="Ortiz M.F."/>
            <person name="Siervo M.A."/>
            <person name="de Moraes M.H."/>
            <person name="Cunha O.L."/>
            <person name="Mendonca-Neto R."/>
            <person name="Silva R."/>
            <person name="Teixeira S.M."/>
            <person name="Murta S.M."/>
            <person name="Sincero T.C."/>
            <person name="Mendes T.A."/>
            <person name="Urmenyi T.P."/>
            <person name="Silva V.G."/>
            <person name="da Rocha W.D."/>
            <person name="Andersson B."/>
            <person name="Romanha A.J."/>
            <person name="Steindel M."/>
            <person name="de Vasconcelos A.T."/>
            <person name="Grisard E.C."/>
        </authorList>
    </citation>
    <scope>NUCLEOTIDE SEQUENCE [LARGE SCALE GENOMIC DNA]</scope>
    <source>
        <strain evidence="6 7">SC58</strain>
    </source>
</reference>
<dbReference type="FunFam" id="2.40.30.10:FF:000014">
    <property type="entry name" value="Probable GTP-binding protein 1"/>
    <property type="match status" value="1"/>
</dbReference>
<dbReference type="GO" id="GO:0003746">
    <property type="term" value="F:translation elongation factor activity"/>
    <property type="evidence" value="ECO:0007669"/>
    <property type="project" value="UniProtKB-KW"/>
</dbReference>
<evidence type="ECO:0000256" key="2">
    <source>
        <dbReference type="ARBA" id="ARBA00022741"/>
    </source>
</evidence>
<dbReference type="Proteomes" id="UP000031737">
    <property type="component" value="Unassembled WGS sequence"/>
</dbReference>
<feature type="region of interest" description="Disordered" evidence="4">
    <location>
        <begin position="131"/>
        <end position="153"/>
    </location>
</feature>
<protein>
    <submittedName>
        <fullName evidence="6">GTP-binding protein elongation factor Tu family</fullName>
    </submittedName>
</protein>
<accession>A0A061IU90</accession>
<evidence type="ECO:0000256" key="1">
    <source>
        <dbReference type="ARBA" id="ARBA00007249"/>
    </source>
</evidence>
<dbReference type="PANTHER" id="PTHR43721:SF28">
    <property type="entry name" value="ELONGATION FACTOR TU FAMILY, PUTATIVE-RELATED"/>
    <property type="match status" value="1"/>
</dbReference>
<dbReference type="Gene3D" id="3.40.50.300">
    <property type="entry name" value="P-loop containing nucleotide triphosphate hydrolases"/>
    <property type="match status" value="1"/>
</dbReference>
<dbReference type="AlphaFoldDB" id="A0A061IU90"/>
<dbReference type="GO" id="GO:0003924">
    <property type="term" value="F:GTPase activity"/>
    <property type="evidence" value="ECO:0007669"/>
    <property type="project" value="InterPro"/>
</dbReference>
<organism evidence="6 7">
    <name type="scientific">Trypanosoma rangeli SC58</name>
    <dbReference type="NCBI Taxonomy" id="429131"/>
    <lineage>
        <taxon>Eukaryota</taxon>
        <taxon>Discoba</taxon>
        <taxon>Euglenozoa</taxon>
        <taxon>Kinetoplastea</taxon>
        <taxon>Metakinetoplastina</taxon>
        <taxon>Trypanosomatida</taxon>
        <taxon>Trypanosomatidae</taxon>
        <taxon>Trypanosoma</taxon>
        <taxon>Herpetosoma</taxon>
    </lineage>
</organism>
<dbReference type="Gene3D" id="2.40.30.10">
    <property type="entry name" value="Translation factors"/>
    <property type="match status" value="2"/>
</dbReference>
<feature type="domain" description="Tr-type G" evidence="5">
    <location>
        <begin position="345"/>
        <end position="585"/>
    </location>
</feature>
<dbReference type="Pfam" id="PF00009">
    <property type="entry name" value="GTP_EFTU"/>
    <property type="match status" value="1"/>
</dbReference>
<dbReference type="SUPFAM" id="SSF50447">
    <property type="entry name" value="Translation proteins"/>
    <property type="match status" value="1"/>
</dbReference>
<proteinExistence type="inferred from homology"/>
<dbReference type="FunFam" id="2.40.30.10:FF:000084">
    <property type="entry name" value="GTP-binding elongation factor Tu family"/>
    <property type="match status" value="1"/>
</dbReference>
<dbReference type="SUPFAM" id="SSF50465">
    <property type="entry name" value="EF-Tu/eEF-1alpha/eIF2-gamma C-terminal domain"/>
    <property type="match status" value="1"/>
</dbReference>
<dbReference type="SUPFAM" id="SSF52540">
    <property type="entry name" value="P-loop containing nucleoside triphosphate hydrolases"/>
    <property type="match status" value="1"/>
</dbReference>
<dbReference type="Pfam" id="PF03144">
    <property type="entry name" value="GTP_EFTU_D2"/>
    <property type="match status" value="1"/>
</dbReference>
<dbReference type="InterPro" id="IPR009001">
    <property type="entry name" value="Transl_elong_EF1A/Init_IF2_C"/>
</dbReference>
<dbReference type="InterPro" id="IPR009000">
    <property type="entry name" value="Transl_B-barrel_sf"/>
</dbReference>
<dbReference type="PANTHER" id="PTHR43721">
    <property type="entry name" value="ELONGATION FACTOR TU-RELATED"/>
    <property type="match status" value="1"/>
</dbReference>
<evidence type="ECO:0000256" key="4">
    <source>
        <dbReference type="SAM" id="MobiDB-lite"/>
    </source>
</evidence>
<dbReference type="EMBL" id="AUPL01005670">
    <property type="protein sequence ID" value="ESL06653.1"/>
    <property type="molecule type" value="Genomic_DNA"/>
</dbReference>
<dbReference type="VEuPathDB" id="TriTrypDB:TRSC58_05670"/>